<dbReference type="STRING" id="683840.U5HEN4"/>
<comment type="similarity">
    <text evidence="2">Belongs to the TFIIA subunit 1 family.</text>
</comment>
<reference evidence="6" key="2">
    <citation type="submission" date="2010-11" db="EMBL/GenBank/DDBJ databases">
        <authorList>
            <consortium name="The Broad Institute Genome Sequencing Platform"/>
            <person name="Earl A."/>
            <person name="Ward D."/>
            <person name="Feldgarden M."/>
            <person name="Gevers D."/>
            <person name="Butler R."/>
            <person name="Young S.K."/>
            <person name="Zeng Q."/>
            <person name="Gargeya S."/>
            <person name="Fitzgerald M."/>
            <person name="Haas B."/>
            <person name="Abouelleil A."/>
            <person name="Alvarado L."/>
            <person name="Arachchi H.M."/>
            <person name="Berlin A."/>
            <person name="Brown A."/>
            <person name="Chapman S.B."/>
            <person name="Chen Z."/>
            <person name="Dunbar C."/>
            <person name="Freedman E."/>
            <person name="Gearin G."/>
            <person name="Gellesch M."/>
            <person name="Goldberg J."/>
            <person name="Griggs A."/>
            <person name="Gujja S."/>
            <person name="Heilman E."/>
            <person name="Heiman D."/>
            <person name="Howarth C."/>
            <person name="Larson L."/>
            <person name="Lui A."/>
            <person name="MacDonald P.J.P."/>
            <person name="Mehta T."/>
            <person name="Montmayeur A."/>
            <person name="Murphy C."/>
            <person name="Neiman D."/>
            <person name="Pearson M."/>
            <person name="Priest M."/>
            <person name="Roberts A."/>
            <person name="Saif S."/>
            <person name="Shea T."/>
            <person name="Shenoy N."/>
            <person name="Sisk P."/>
            <person name="Stolte C."/>
            <person name="Sykes S."/>
            <person name="White J."/>
            <person name="Yandava C."/>
            <person name="Wortman J."/>
            <person name="Nusbaum C."/>
            <person name="Birren B."/>
        </authorList>
    </citation>
    <scope>NUCLEOTIDE SEQUENCE</scope>
    <source>
        <strain evidence="6">P1A1 Lamole</strain>
    </source>
</reference>
<dbReference type="FunCoup" id="U5HEN4">
    <property type="interactions" value="385"/>
</dbReference>
<organism evidence="6">
    <name type="scientific">Microbotryum lychnidis-dioicae (strain p1A1 Lamole / MvSl-1064)</name>
    <name type="common">Anther smut fungus</name>
    <dbReference type="NCBI Taxonomy" id="683840"/>
    <lineage>
        <taxon>Eukaryota</taxon>
        <taxon>Fungi</taxon>
        <taxon>Dikarya</taxon>
        <taxon>Basidiomycota</taxon>
        <taxon>Pucciniomycotina</taxon>
        <taxon>Microbotryomycetes</taxon>
        <taxon>Microbotryales</taxon>
        <taxon>Microbotryaceae</taxon>
        <taxon>Microbotryum</taxon>
    </lineage>
</organism>
<keyword evidence="4" id="KW-0539">Nucleus</keyword>
<name>U5HEN4_USTV1</name>
<dbReference type="OrthoDB" id="6275927at2759"/>
<dbReference type="SUPFAM" id="SSF47396">
    <property type="entry name" value="Transcription factor IIA (TFIIA), alpha-helical domain"/>
    <property type="match status" value="1"/>
</dbReference>
<sequence>MSNRQVAAVYRSIIDDVVEKATVDFDEAGVQIEVLHELQRSWEAKVASSRVADFTQDSRMAAIAQAFPMLPSESSTRAAEPASTSAPGPVASTSAAAAAGVKGEDDSDEKEKDRSTAVAGNGTCSPAVTPAKPKADADDDAINSDLDDSDEDGDDDDDGAGAGQEGDLVIALYEKVQRVKNKWKVTLKDGLVSVNGKDYLFAKCNGEFEF</sequence>
<evidence type="ECO:0000256" key="4">
    <source>
        <dbReference type="ARBA" id="ARBA00023242"/>
    </source>
</evidence>
<dbReference type="GO" id="GO:0005672">
    <property type="term" value="C:transcription factor TFIIA complex"/>
    <property type="evidence" value="ECO:0007669"/>
    <property type="project" value="InterPro"/>
</dbReference>
<dbReference type="CDD" id="cd07976">
    <property type="entry name" value="TFIIA_alpha_beta_like"/>
    <property type="match status" value="1"/>
</dbReference>
<evidence type="ECO:0000256" key="3">
    <source>
        <dbReference type="ARBA" id="ARBA00023163"/>
    </source>
</evidence>
<evidence type="ECO:0000313" key="6">
    <source>
        <dbReference type="EMBL" id="KDE03943.1"/>
    </source>
</evidence>
<reference evidence="6 8" key="3">
    <citation type="journal article" date="2015" name="BMC Genomics">
        <title>Sex and parasites: genomic and transcriptomic analysis of Microbotryum lychnidis-dioicae, the biotrophic and plant-castrating anther smut fungus.</title>
        <authorList>
            <person name="Perlin M.H."/>
            <person name="Amselem J."/>
            <person name="Fontanillas E."/>
            <person name="Toh S.S."/>
            <person name="Chen Z."/>
            <person name="Goldberg J."/>
            <person name="Duplessis S."/>
            <person name="Henrissat B."/>
            <person name="Young S."/>
            <person name="Zeng Q."/>
            <person name="Aguileta G."/>
            <person name="Petit E."/>
            <person name="Badouin H."/>
            <person name="Andrews J."/>
            <person name="Razeeq D."/>
            <person name="Gabaldon T."/>
            <person name="Quesneville H."/>
            <person name="Giraud T."/>
            <person name="Hood M.E."/>
            <person name="Schultz D.J."/>
            <person name="Cuomo C.A."/>
        </authorList>
    </citation>
    <scope>NUCLEOTIDE SEQUENCE [LARGE SCALE GENOMIC DNA]</scope>
    <source>
        <strain evidence="8">p1A1 Lamole</strain>
        <strain evidence="6">P1A1 Lamole</strain>
    </source>
</reference>
<reference evidence="8" key="1">
    <citation type="submission" date="2010-11" db="EMBL/GenBank/DDBJ databases">
        <title>The genome sequence of Microbotryum violaceum strain p1A1 Lamole.</title>
        <authorList>
            <person name="Cuomo C."/>
            <person name="Perlin M."/>
            <person name="Young S.K."/>
            <person name="Zeng Q."/>
            <person name="Gargeya S."/>
            <person name="Alvarado L."/>
            <person name="Berlin A."/>
            <person name="Chapman S.B."/>
            <person name="Chen Z."/>
            <person name="Freedman E."/>
            <person name="Gellesch M."/>
            <person name="Goldberg J."/>
            <person name="Griggs A."/>
            <person name="Gujja S."/>
            <person name="Heilman E."/>
            <person name="Heiman D."/>
            <person name="Howarth C."/>
            <person name="Mehta T."/>
            <person name="Neiman D."/>
            <person name="Pearson M."/>
            <person name="Roberts A."/>
            <person name="Saif S."/>
            <person name="Shea T."/>
            <person name="Shenoy N."/>
            <person name="Sisk P."/>
            <person name="Stolte C."/>
            <person name="Sykes S."/>
            <person name="White J."/>
            <person name="Yandava C."/>
            <person name="Haas B."/>
            <person name="Nusbaum C."/>
            <person name="Birren B."/>
        </authorList>
    </citation>
    <scope>NUCLEOTIDE SEQUENCE [LARGE SCALE GENOMIC DNA]</scope>
    <source>
        <strain evidence="8">p1A1 Lamole</strain>
    </source>
</reference>
<evidence type="ECO:0000256" key="2">
    <source>
        <dbReference type="ARBA" id="ARBA00010059"/>
    </source>
</evidence>
<evidence type="ECO:0000313" key="8">
    <source>
        <dbReference type="Proteomes" id="UP000017200"/>
    </source>
</evidence>
<reference evidence="7" key="4">
    <citation type="submission" date="2015-06" db="UniProtKB">
        <authorList>
            <consortium name="EnsemblFungi"/>
        </authorList>
    </citation>
    <scope>IDENTIFICATION</scope>
</reference>
<dbReference type="AlphaFoldDB" id="U5HEN4"/>
<dbReference type="Gene3D" id="2.30.18.10">
    <property type="entry name" value="Transcription factor IIA (TFIIA), beta-barrel domain"/>
    <property type="match status" value="1"/>
</dbReference>
<evidence type="ECO:0000256" key="5">
    <source>
        <dbReference type="SAM" id="MobiDB-lite"/>
    </source>
</evidence>
<feature type="region of interest" description="Disordered" evidence="5">
    <location>
        <begin position="72"/>
        <end position="165"/>
    </location>
</feature>
<dbReference type="Proteomes" id="UP000017200">
    <property type="component" value="Unassembled WGS sequence"/>
</dbReference>
<dbReference type="GO" id="GO:0006367">
    <property type="term" value="P:transcription initiation at RNA polymerase II promoter"/>
    <property type="evidence" value="ECO:0007669"/>
    <property type="project" value="InterPro"/>
</dbReference>
<dbReference type="Pfam" id="PF03153">
    <property type="entry name" value="TFIIA"/>
    <property type="match status" value="1"/>
</dbReference>
<accession>U5HEN4</accession>
<dbReference type="EMBL" id="GL541720">
    <property type="protein sequence ID" value="KDE03943.1"/>
    <property type="molecule type" value="Genomic_DNA"/>
</dbReference>
<dbReference type="EMBL" id="AEIJ01000588">
    <property type="status" value="NOT_ANNOTATED_CDS"/>
    <property type="molecule type" value="Genomic_DNA"/>
</dbReference>
<dbReference type="HOGENOM" id="CLU_030027_2_1_1"/>
<dbReference type="PANTHER" id="PTHR12694">
    <property type="entry name" value="TRANSCRIPTION INITIATION FACTOR IIA SUBUNIT 1"/>
    <property type="match status" value="1"/>
</dbReference>
<dbReference type="Gene3D" id="1.10.287.100">
    <property type="match status" value="1"/>
</dbReference>
<feature type="compositionally biased region" description="Acidic residues" evidence="5">
    <location>
        <begin position="137"/>
        <end position="159"/>
    </location>
</feature>
<proteinExistence type="inferred from homology"/>
<dbReference type="InParanoid" id="U5HEN4"/>
<protein>
    <submittedName>
        <fullName evidence="6 7">Uncharacterized protein</fullName>
    </submittedName>
</protein>
<dbReference type="InterPro" id="IPR004855">
    <property type="entry name" value="TFIIA_asu/bsu"/>
</dbReference>
<keyword evidence="8" id="KW-1185">Reference proteome</keyword>
<dbReference type="OMA" id="NNVRQDF"/>
<feature type="compositionally biased region" description="Low complexity" evidence="5">
    <location>
        <begin position="82"/>
        <end position="101"/>
    </location>
</feature>
<dbReference type="SMART" id="SM01371">
    <property type="entry name" value="TFIIA"/>
    <property type="match status" value="1"/>
</dbReference>
<evidence type="ECO:0000313" key="7">
    <source>
        <dbReference type="EnsemblFungi" id="MVLG_05577T0"/>
    </source>
</evidence>
<keyword evidence="3" id="KW-0804">Transcription</keyword>
<dbReference type="PANTHER" id="PTHR12694:SF8">
    <property type="entry name" value="TRANSCRIPTION INITIATION FACTOR IIA SUBUNIT 1"/>
    <property type="match status" value="1"/>
</dbReference>
<gene>
    <name evidence="6" type="ORF">MVLG_05577</name>
</gene>
<dbReference type="SUPFAM" id="SSF50784">
    <property type="entry name" value="Transcription factor IIA (TFIIA), beta-barrel domain"/>
    <property type="match status" value="1"/>
</dbReference>
<dbReference type="EnsemblFungi" id="MVLG_05577T0">
    <property type="protein sequence ID" value="MVLG_05577T0"/>
    <property type="gene ID" value="MVLG_05577"/>
</dbReference>
<comment type="subcellular location">
    <subcellularLocation>
        <location evidence="1">Nucleus</location>
    </subcellularLocation>
</comment>
<dbReference type="InterPro" id="IPR009088">
    <property type="entry name" value="TFIIA_b-brl"/>
</dbReference>
<evidence type="ECO:0000256" key="1">
    <source>
        <dbReference type="ARBA" id="ARBA00004123"/>
    </source>
</evidence>